<dbReference type="Gene3D" id="2.30.130.110">
    <property type="match status" value="1"/>
</dbReference>
<dbReference type="AlphaFoldDB" id="A0A6S6QW27"/>
<protein>
    <submittedName>
        <fullName evidence="1">Uncharacterized protein</fullName>
    </submittedName>
</protein>
<dbReference type="Proteomes" id="UP000515561">
    <property type="component" value="Chromosome"/>
</dbReference>
<dbReference type="GO" id="GO:0019698">
    <property type="term" value="P:D-galacturonate catabolic process"/>
    <property type="evidence" value="ECO:0007669"/>
    <property type="project" value="TreeGrafter"/>
</dbReference>
<sequence>MEQSAYQVDKKDTVATALVQIFIGEVNLRGAKSNVITALTEIPKGHKIALSNIKPGEAIIKYGVAIGVAVVEIKKGSWVHLHNMKSAYDSRSSHLDVNTGVPMDIQYE</sequence>
<keyword evidence="2" id="KW-1185">Reference proteome</keyword>
<dbReference type="EMBL" id="AP023367">
    <property type="protein sequence ID" value="BCJ93269.1"/>
    <property type="molecule type" value="Genomic_DNA"/>
</dbReference>
<dbReference type="InterPro" id="IPR013974">
    <property type="entry name" value="SAF"/>
</dbReference>
<dbReference type="KEGG" id="acel:acsn021_08380"/>
<evidence type="ECO:0000313" key="2">
    <source>
        <dbReference type="Proteomes" id="UP000515561"/>
    </source>
</evidence>
<accession>A0A6S6QW27</accession>
<dbReference type="SMART" id="SM00858">
    <property type="entry name" value="SAF"/>
    <property type="match status" value="1"/>
</dbReference>
<gene>
    <name evidence="1" type="ORF">acsn021_08380</name>
</gene>
<evidence type="ECO:0000313" key="1">
    <source>
        <dbReference type="EMBL" id="BCJ93269.1"/>
    </source>
</evidence>
<name>A0A6S6QW27_9FIRM</name>
<dbReference type="RefSeq" id="WP_184090171.1">
    <property type="nucleotide sequence ID" value="NZ_AP023367.1"/>
</dbReference>
<dbReference type="PANTHER" id="PTHR30536">
    <property type="entry name" value="ALTRONATE/GALACTARATE DEHYDRATASE"/>
    <property type="match status" value="1"/>
</dbReference>
<dbReference type="CDD" id="cd11613">
    <property type="entry name" value="SAF_AH_GD"/>
    <property type="match status" value="1"/>
</dbReference>
<reference evidence="1 2" key="1">
    <citation type="journal article" date="2016" name="Int. J. Syst. Evol. Microbiol.">
        <title>Descriptions of Anaerotaenia torta gen. nov., sp. nov. and Anaerocolumna cellulosilytica gen. nov., sp. nov. isolated from a methanogenic reactor of cattle waste.</title>
        <authorList>
            <person name="Uek A."/>
            <person name="Ohtaki Y."/>
            <person name="Kaku N."/>
            <person name="Ueki K."/>
        </authorList>
    </citation>
    <scope>NUCLEOTIDE SEQUENCE [LARGE SCALE GENOMIC DNA]</scope>
    <source>
        <strain evidence="1 2">SN021</strain>
    </source>
</reference>
<dbReference type="Pfam" id="PF08666">
    <property type="entry name" value="SAF"/>
    <property type="match status" value="1"/>
</dbReference>
<dbReference type="PANTHER" id="PTHR30536:SF5">
    <property type="entry name" value="ALTRONATE DEHYDRATASE"/>
    <property type="match status" value="1"/>
</dbReference>
<proteinExistence type="predicted"/>
<dbReference type="InterPro" id="IPR052172">
    <property type="entry name" value="UxaA_altronate/galactarate_dh"/>
</dbReference>
<dbReference type="InterPro" id="IPR044144">
    <property type="entry name" value="SAF_UxaA/GarD"/>
</dbReference>
<organism evidence="1 2">
    <name type="scientific">Anaerocolumna cellulosilytica</name>
    <dbReference type="NCBI Taxonomy" id="433286"/>
    <lineage>
        <taxon>Bacteria</taxon>
        <taxon>Bacillati</taxon>
        <taxon>Bacillota</taxon>
        <taxon>Clostridia</taxon>
        <taxon>Lachnospirales</taxon>
        <taxon>Lachnospiraceae</taxon>
        <taxon>Anaerocolumna</taxon>
    </lineage>
</organism>